<evidence type="ECO:0000313" key="2">
    <source>
        <dbReference type="EMBL" id="JAQ16136.1"/>
    </source>
</evidence>
<evidence type="ECO:0000256" key="1">
    <source>
        <dbReference type="SAM" id="SignalP"/>
    </source>
</evidence>
<dbReference type="Pfam" id="PF06585">
    <property type="entry name" value="JHBP"/>
    <property type="match status" value="1"/>
</dbReference>
<dbReference type="AlphaFoldDB" id="A0A146MBL1"/>
<dbReference type="EMBL" id="GDHC01002493">
    <property type="protein sequence ID" value="JAQ16136.1"/>
    <property type="molecule type" value="Transcribed_RNA"/>
</dbReference>
<organism evidence="2">
    <name type="scientific">Lygus hesperus</name>
    <name type="common">Western plant bug</name>
    <dbReference type="NCBI Taxonomy" id="30085"/>
    <lineage>
        <taxon>Eukaryota</taxon>
        <taxon>Metazoa</taxon>
        <taxon>Ecdysozoa</taxon>
        <taxon>Arthropoda</taxon>
        <taxon>Hexapoda</taxon>
        <taxon>Insecta</taxon>
        <taxon>Pterygota</taxon>
        <taxon>Neoptera</taxon>
        <taxon>Paraneoptera</taxon>
        <taxon>Hemiptera</taxon>
        <taxon>Heteroptera</taxon>
        <taxon>Panheteroptera</taxon>
        <taxon>Cimicomorpha</taxon>
        <taxon>Miridae</taxon>
        <taxon>Mirini</taxon>
        <taxon>Lygus</taxon>
    </lineage>
</organism>
<keyword evidence="1" id="KW-0732">Signal</keyword>
<dbReference type="Gene3D" id="3.15.10.30">
    <property type="entry name" value="Haemolymph juvenile hormone binding protein"/>
    <property type="match status" value="1"/>
</dbReference>
<feature type="chain" id="PRO_5007527757" evidence="1">
    <location>
        <begin position="17"/>
        <end position="137"/>
    </location>
</feature>
<reference evidence="2" key="1">
    <citation type="journal article" date="2016" name="Gigascience">
        <title>De novo construction of an expanded transcriptome assembly for the western tarnished plant bug, Lygus hesperus.</title>
        <authorList>
            <person name="Tassone E.E."/>
            <person name="Geib S.M."/>
            <person name="Hall B."/>
            <person name="Fabrick J.A."/>
            <person name="Brent C.S."/>
            <person name="Hull J.J."/>
        </authorList>
    </citation>
    <scope>NUCLEOTIDE SEQUENCE</scope>
</reference>
<dbReference type="InterPro" id="IPR010562">
    <property type="entry name" value="Haemolymph_juvenile_hormone-bd"/>
</dbReference>
<dbReference type="InterPro" id="IPR038606">
    <property type="entry name" value="To_sf"/>
</dbReference>
<gene>
    <name evidence="2" type="ORF">g.89066</name>
</gene>
<feature type="signal peptide" evidence="1">
    <location>
        <begin position="1"/>
        <end position="16"/>
    </location>
</feature>
<proteinExistence type="predicted"/>
<protein>
    <submittedName>
        <fullName evidence="2">Uncharacterized protein</fullName>
    </submittedName>
</protein>
<accession>A0A146MBL1</accession>
<name>A0A146MBL1_LYGHE</name>
<sequence length="137" mass="15388">MIAAVVLLLAPALSAALEPSDVFTKTRDCSLSSSDFTKCIKTAIQEIVNNLDNKDVDAEDRMDPMLMPDMPFRYSDRLGITLSEMALHGLSRTLVNGVRYASILCMKAIKLIIFPTVNDLWWFTRDNSNKRLMTDLT</sequence>